<evidence type="ECO:0000259" key="3">
    <source>
        <dbReference type="PROSITE" id="PS50110"/>
    </source>
</evidence>
<dbReference type="InterPro" id="IPR050595">
    <property type="entry name" value="Bact_response_regulator"/>
</dbReference>
<sequence length="120" mass="13452">MKILVIEDEKILAQTIEKSLQQIGHEIELAFDGEEGLDRANSVKDINLILLDLMLPIKDGFTVLDELKQNEKTKNIPVIIMSNIAEEAKIKQGEDMGANGYLIKSNLSIEELSEIVNRFA</sequence>
<dbReference type="PANTHER" id="PTHR44591">
    <property type="entry name" value="STRESS RESPONSE REGULATOR PROTEIN 1"/>
    <property type="match status" value="1"/>
</dbReference>
<dbReference type="PROSITE" id="PS50110">
    <property type="entry name" value="RESPONSE_REGULATORY"/>
    <property type="match status" value="1"/>
</dbReference>
<protein>
    <submittedName>
        <fullName evidence="4">DNA-binding response regulator VicR</fullName>
    </submittedName>
</protein>
<comment type="caution">
    <text evidence="4">The sequence shown here is derived from an EMBL/GenBank/DDBJ whole genome shotgun (WGS) entry which is preliminary data.</text>
</comment>
<keyword evidence="1 2" id="KW-0597">Phosphoprotein</keyword>
<organism evidence="4 5">
    <name type="scientific">candidate division CPR2 bacterium GW2011_GWC1_41_48</name>
    <dbReference type="NCBI Taxonomy" id="1618344"/>
    <lineage>
        <taxon>Bacteria</taxon>
        <taxon>Bacteria division CPR2</taxon>
    </lineage>
</organism>
<gene>
    <name evidence="4" type="ORF">UU65_C0003G0011</name>
</gene>
<dbReference type="AlphaFoldDB" id="A0A0G0YHB3"/>
<accession>A0A0G0YHB3</accession>
<dbReference type="GO" id="GO:0003677">
    <property type="term" value="F:DNA binding"/>
    <property type="evidence" value="ECO:0007669"/>
    <property type="project" value="UniProtKB-KW"/>
</dbReference>
<evidence type="ECO:0000256" key="2">
    <source>
        <dbReference type="PROSITE-ProRule" id="PRU00169"/>
    </source>
</evidence>
<dbReference type="SMART" id="SM00448">
    <property type="entry name" value="REC"/>
    <property type="match status" value="1"/>
</dbReference>
<dbReference type="Proteomes" id="UP000033869">
    <property type="component" value="Unassembled WGS sequence"/>
</dbReference>
<feature type="modified residue" description="4-aspartylphosphate" evidence="2">
    <location>
        <position position="52"/>
    </location>
</feature>
<name>A0A0G0YHB3_UNCC2</name>
<evidence type="ECO:0000256" key="1">
    <source>
        <dbReference type="ARBA" id="ARBA00022553"/>
    </source>
</evidence>
<dbReference type="InterPro" id="IPR001789">
    <property type="entry name" value="Sig_transdc_resp-reg_receiver"/>
</dbReference>
<keyword evidence="4" id="KW-0238">DNA-binding</keyword>
<evidence type="ECO:0000313" key="4">
    <source>
        <dbReference type="EMBL" id="KKS08956.1"/>
    </source>
</evidence>
<evidence type="ECO:0000313" key="5">
    <source>
        <dbReference type="Proteomes" id="UP000033869"/>
    </source>
</evidence>
<dbReference type="SUPFAM" id="SSF52172">
    <property type="entry name" value="CheY-like"/>
    <property type="match status" value="1"/>
</dbReference>
<feature type="domain" description="Response regulatory" evidence="3">
    <location>
        <begin position="2"/>
        <end position="119"/>
    </location>
</feature>
<dbReference type="Pfam" id="PF00072">
    <property type="entry name" value="Response_reg"/>
    <property type="match status" value="1"/>
</dbReference>
<dbReference type="EMBL" id="LCBL01000003">
    <property type="protein sequence ID" value="KKS08956.1"/>
    <property type="molecule type" value="Genomic_DNA"/>
</dbReference>
<proteinExistence type="predicted"/>
<dbReference type="PANTHER" id="PTHR44591:SF3">
    <property type="entry name" value="RESPONSE REGULATORY DOMAIN-CONTAINING PROTEIN"/>
    <property type="match status" value="1"/>
</dbReference>
<reference evidence="4 5" key="1">
    <citation type="journal article" date="2015" name="Nature">
        <title>rRNA introns, odd ribosomes, and small enigmatic genomes across a large radiation of phyla.</title>
        <authorList>
            <person name="Brown C.T."/>
            <person name="Hug L.A."/>
            <person name="Thomas B.C."/>
            <person name="Sharon I."/>
            <person name="Castelle C.J."/>
            <person name="Singh A."/>
            <person name="Wilkins M.J."/>
            <person name="Williams K.H."/>
            <person name="Banfield J.F."/>
        </authorList>
    </citation>
    <scope>NUCLEOTIDE SEQUENCE [LARGE SCALE GENOMIC DNA]</scope>
</reference>
<dbReference type="Gene3D" id="3.40.50.2300">
    <property type="match status" value="1"/>
</dbReference>
<dbReference type="GO" id="GO:0000160">
    <property type="term" value="P:phosphorelay signal transduction system"/>
    <property type="evidence" value="ECO:0007669"/>
    <property type="project" value="InterPro"/>
</dbReference>
<dbReference type="InterPro" id="IPR011006">
    <property type="entry name" value="CheY-like_superfamily"/>
</dbReference>